<feature type="domain" description="Amine oxidase" evidence="1">
    <location>
        <begin position="291"/>
        <end position="390"/>
    </location>
</feature>
<name>A0A1J5QUK9_9ZZZZ</name>
<feature type="domain" description="Amine oxidase" evidence="1">
    <location>
        <begin position="171"/>
        <end position="262"/>
    </location>
</feature>
<dbReference type="Pfam" id="PF01593">
    <property type="entry name" value="Amino_oxidase"/>
    <property type="match status" value="3"/>
</dbReference>
<dbReference type="PANTHER" id="PTHR42923:SF47">
    <property type="entry name" value="BLR3003 PROTEIN"/>
    <property type="match status" value="1"/>
</dbReference>
<dbReference type="InterPro" id="IPR002937">
    <property type="entry name" value="Amino_oxidase"/>
</dbReference>
<protein>
    <recommendedName>
        <fullName evidence="1">Amine oxidase domain-containing protein</fullName>
    </recommendedName>
</protein>
<dbReference type="Gene3D" id="3.50.50.60">
    <property type="entry name" value="FAD/NAD(P)-binding domain"/>
    <property type="match status" value="2"/>
</dbReference>
<evidence type="ECO:0000313" key="2">
    <source>
        <dbReference type="EMBL" id="OIQ86994.1"/>
    </source>
</evidence>
<gene>
    <name evidence="2" type="ORF">GALL_311520</name>
</gene>
<proteinExistence type="predicted"/>
<evidence type="ECO:0000259" key="1">
    <source>
        <dbReference type="Pfam" id="PF01593"/>
    </source>
</evidence>
<dbReference type="SUPFAM" id="SSF51905">
    <property type="entry name" value="FAD/NAD(P)-binding domain"/>
    <property type="match status" value="1"/>
</dbReference>
<dbReference type="PANTHER" id="PTHR42923">
    <property type="entry name" value="PROTOPORPHYRINOGEN OXIDASE"/>
    <property type="match status" value="1"/>
</dbReference>
<accession>A0A1J5QUK9</accession>
<dbReference type="InterPro" id="IPR050464">
    <property type="entry name" value="Zeta_carotene_desat/Oxidored"/>
</dbReference>
<dbReference type="AlphaFoldDB" id="A0A1J5QUK9"/>
<dbReference type="GO" id="GO:0016491">
    <property type="term" value="F:oxidoreductase activity"/>
    <property type="evidence" value="ECO:0007669"/>
    <property type="project" value="InterPro"/>
</dbReference>
<dbReference type="EMBL" id="MLJW01000447">
    <property type="protein sequence ID" value="OIQ86994.1"/>
    <property type="molecule type" value="Genomic_DNA"/>
</dbReference>
<feature type="domain" description="Amine oxidase" evidence="1">
    <location>
        <begin position="10"/>
        <end position="100"/>
    </location>
</feature>
<reference evidence="2" key="1">
    <citation type="submission" date="2016-10" db="EMBL/GenBank/DDBJ databases">
        <title>Sequence of Gallionella enrichment culture.</title>
        <authorList>
            <person name="Poehlein A."/>
            <person name="Muehling M."/>
            <person name="Daniel R."/>
        </authorList>
    </citation>
    <scope>NUCLEOTIDE SEQUENCE</scope>
</reference>
<organism evidence="2">
    <name type="scientific">mine drainage metagenome</name>
    <dbReference type="NCBI Taxonomy" id="410659"/>
    <lineage>
        <taxon>unclassified sequences</taxon>
        <taxon>metagenomes</taxon>
        <taxon>ecological metagenomes</taxon>
    </lineage>
</organism>
<sequence>MTVVVIGAGVAGLACALALADHEQDVELHEAAPQAGGRCRSWRDARQGVILDNGSHVLVGGNRHALAYLRRIGSRGGLAPAPVTLIRADAADGRRRSLPPYRLLPDLARSLGQLRHPGRASVADRLVGLEHYRDVWSPLCLAALNTPPAQASARLFGAVLARSLWQGPWAGRLLLPQRGLSEIFVQPALETLSDLGVQIRLGHPLRQVIFRQNRVDALRFDDYDRHLSRHDRVVLALPWHRAATFLPHLPALPGRAIINGHFLCRDGAGADHGPIGVENGLAQWLFRRCNVVSATISAADSLLDWPAELLARLLWRDIARITGQSRPPAAWRIFKERQATLRHDAATNALRPASRQGRNLYLAGDWTATGLPCTLESAILSGKTAAKQLIEDLF</sequence>
<dbReference type="InterPro" id="IPR036188">
    <property type="entry name" value="FAD/NAD-bd_sf"/>
</dbReference>
<comment type="caution">
    <text evidence="2">The sequence shown here is derived from an EMBL/GenBank/DDBJ whole genome shotgun (WGS) entry which is preliminary data.</text>
</comment>